<gene>
    <name evidence="1" type="ORF">HMP0721_0240</name>
</gene>
<sequence>MDNKWKIILLVALVIYIASPIDLAPGPIDDAILGLIGMIAGRNSLKKS</sequence>
<dbReference type="RefSeq" id="WP_006597658.1">
    <property type="nucleotide sequence ID" value="NZ_GL622359.1"/>
</dbReference>
<dbReference type="EMBL" id="AEQN01000005">
    <property type="protein sequence ID" value="EFV02766.1"/>
    <property type="molecule type" value="Genomic_DNA"/>
</dbReference>
<dbReference type="STRING" id="887929.HMP0721_0240"/>
<dbReference type="AlphaFoldDB" id="E6ME07"/>
<comment type="caution">
    <text evidence="1">The sequence shown here is derived from an EMBL/GenBank/DDBJ whole genome shotgun (WGS) entry which is preliminary data.</text>
</comment>
<organism evidence="1 2">
    <name type="scientific">Pseudoramibacter alactolyticus ATCC 23263</name>
    <dbReference type="NCBI Taxonomy" id="887929"/>
    <lineage>
        <taxon>Bacteria</taxon>
        <taxon>Bacillati</taxon>
        <taxon>Bacillota</taxon>
        <taxon>Clostridia</taxon>
        <taxon>Eubacteriales</taxon>
        <taxon>Eubacteriaceae</taxon>
        <taxon>Pseudoramibacter</taxon>
    </lineage>
</organism>
<dbReference type="Proteomes" id="UP000004754">
    <property type="component" value="Unassembled WGS sequence"/>
</dbReference>
<keyword evidence="2" id="KW-1185">Reference proteome</keyword>
<dbReference type="HOGENOM" id="CLU_3156765_0_0_9"/>
<reference evidence="1 2" key="1">
    <citation type="submission" date="2010-12" db="EMBL/GenBank/DDBJ databases">
        <authorList>
            <person name="Muzny D."/>
            <person name="Qin X."/>
            <person name="Deng J."/>
            <person name="Jiang H."/>
            <person name="Liu Y."/>
            <person name="Qu J."/>
            <person name="Song X.-Z."/>
            <person name="Zhang L."/>
            <person name="Thornton R."/>
            <person name="Coyle M."/>
            <person name="Francisco L."/>
            <person name="Jackson L."/>
            <person name="Javaid M."/>
            <person name="Korchina V."/>
            <person name="Kovar C."/>
            <person name="Mata R."/>
            <person name="Mathew T."/>
            <person name="Ngo R."/>
            <person name="Nguyen L."/>
            <person name="Nguyen N."/>
            <person name="Okwuonu G."/>
            <person name="Ongeri F."/>
            <person name="Pham C."/>
            <person name="Simmons D."/>
            <person name="Wilczek-Boney K."/>
            <person name="Hale W."/>
            <person name="Jakkamsetti A."/>
            <person name="Pham P."/>
            <person name="Ruth R."/>
            <person name="San Lucas F."/>
            <person name="Warren J."/>
            <person name="Zhang J."/>
            <person name="Zhao Z."/>
            <person name="Zhou C."/>
            <person name="Zhu D."/>
            <person name="Lee S."/>
            <person name="Bess C."/>
            <person name="Blankenburg K."/>
            <person name="Forbes L."/>
            <person name="Fu Q."/>
            <person name="Gubbala S."/>
            <person name="Hirani K."/>
            <person name="Jayaseelan J.C."/>
            <person name="Lara F."/>
            <person name="Munidasa M."/>
            <person name="Palculict T."/>
            <person name="Patil S."/>
            <person name="Pu L.-L."/>
            <person name="Saada N."/>
            <person name="Tang L."/>
            <person name="Weissenberger G."/>
            <person name="Zhu Y."/>
            <person name="Hemphill L."/>
            <person name="Shang Y."/>
            <person name="Youmans B."/>
            <person name="Ayvaz T."/>
            <person name="Ross M."/>
            <person name="Santibanez J."/>
            <person name="Aqrawi P."/>
            <person name="Gross S."/>
            <person name="Joshi V."/>
            <person name="Fowler G."/>
            <person name="Nazareth L."/>
            <person name="Reid J."/>
            <person name="Worley K."/>
            <person name="Petrosino J."/>
            <person name="Highlander S."/>
            <person name="Gibbs R."/>
        </authorList>
    </citation>
    <scope>NUCLEOTIDE SEQUENCE [LARGE SCALE GENOMIC DNA]</scope>
    <source>
        <strain evidence="1 2">ATCC 23263</strain>
    </source>
</reference>
<evidence type="ECO:0000313" key="1">
    <source>
        <dbReference type="EMBL" id="EFV02766.1"/>
    </source>
</evidence>
<protein>
    <submittedName>
        <fullName evidence="1">Uncharacterized protein</fullName>
    </submittedName>
</protein>
<name>E6ME07_9FIRM</name>
<accession>E6ME07</accession>
<proteinExistence type="predicted"/>
<evidence type="ECO:0000313" key="2">
    <source>
        <dbReference type="Proteomes" id="UP000004754"/>
    </source>
</evidence>